<name>M2AGK3_9BACT</name>
<organism evidence="2 3">
    <name type="scientific">Rhodopirellula europaea 6C</name>
    <dbReference type="NCBI Taxonomy" id="1263867"/>
    <lineage>
        <taxon>Bacteria</taxon>
        <taxon>Pseudomonadati</taxon>
        <taxon>Planctomycetota</taxon>
        <taxon>Planctomycetia</taxon>
        <taxon>Pirellulales</taxon>
        <taxon>Pirellulaceae</taxon>
        <taxon>Rhodopirellula</taxon>
    </lineage>
</organism>
<reference evidence="2" key="1">
    <citation type="submission" date="2012-11" db="EMBL/GenBank/DDBJ databases">
        <title>Permanent draft genomes of Rhodopirellula europaea strain SH398 and 6C.</title>
        <authorList>
            <person name="Richter M."/>
            <person name="Richter-Heitmann T."/>
            <person name="Frank C."/>
            <person name="Harder J."/>
            <person name="Glockner F.O."/>
        </authorList>
    </citation>
    <scope>NUCLEOTIDE SEQUENCE</scope>
    <source>
        <strain evidence="2">6C</strain>
    </source>
</reference>
<keyword evidence="1" id="KW-0472">Membrane</keyword>
<evidence type="ECO:0000313" key="3">
    <source>
        <dbReference type="Proteomes" id="UP000011529"/>
    </source>
</evidence>
<reference evidence="2" key="2">
    <citation type="journal article" date="2013" name="Mar. Genomics">
        <title>Expression of sulfatases in Rhodopirellula baltica and the diversity of sulfatases in the genus Rhodopirellula.</title>
        <authorList>
            <person name="Wegner C.E."/>
            <person name="Richter-Heitmann T."/>
            <person name="Klindworth A."/>
            <person name="Klockow C."/>
            <person name="Richter M."/>
            <person name="Achstetter T."/>
            <person name="Glockner F.O."/>
            <person name="Harder J."/>
        </authorList>
    </citation>
    <scope>NUCLEOTIDE SEQUENCE [LARGE SCALE GENOMIC DNA]</scope>
    <source>
        <strain evidence="2">6C</strain>
    </source>
</reference>
<gene>
    <name evidence="2" type="ORF">RE6C_02968</name>
</gene>
<feature type="transmembrane region" description="Helical" evidence="1">
    <location>
        <begin position="17"/>
        <end position="34"/>
    </location>
</feature>
<dbReference type="EMBL" id="ANMO01000122">
    <property type="protein sequence ID" value="EMB16255.1"/>
    <property type="molecule type" value="Genomic_DNA"/>
</dbReference>
<accession>M2AGK3</accession>
<proteinExistence type="predicted"/>
<dbReference type="AlphaFoldDB" id="M2AGK3"/>
<protein>
    <submittedName>
        <fullName evidence="2">Uncharacterized protein</fullName>
    </submittedName>
</protein>
<keyword evidence="3" id="KW-1185">Reference proteome</keyword>
<sequence>MEIAPHLGCYNERMKNVTIALLLAIATIASAFLVRSHRENLLLKSEAAKLAGTVESYECLVESRNENLAHSRLGTSVLCRLALSGTNNDVFNFLDMTPVGSLNCKAIDLAESPDIKLLWYSQKREYEEREPISFRESQALLEEAKSVLFIVDIKSFSIVDHVTIKNFSGASIQGPPPHQYRVSCNLPNGTPVEYKVLPTGFERIQ</sequence>
<keyword evidence="1" id="KW-0812">Transmembrane</keyword>
<keyword evidence="1" id="KW-1133">Transmembrane helix</keyword>
<dbReference type="Proteomes" id="UP000011529">
    <property type="component" value="Unassembled WGS sequence"/>
</dbReference>
<evidence type="ECO:0000313" key="2">
    <source>
        <dbReference type="EMBL" id="EMB16255.1"/>
    </source>
</evidence>
<comment type="caution">
    <text evidence="2">The sequence shown here is derived from an EMBL/GenBank/DDBJ whole genome shotgun (WGS) entry which is preliminary data.</text>
</comment>
<evidence type="ECO:0000256" key="1">
    <source>
        <dbReference type="SAM" id="Phobius"/>
    </source>
</evidence>